<keyword evidence="1" id="KW-0802">TPR repeat</keyword>
<dbReference type="AlphaFoldDB" id="A0A803Y0I3"/>
<accession>A0A803Y0I3</accession>
<evidence type="ECO:0000313" key="3">
    <source>
        <dbReference type="Proteomes" id="UP000001645"/>
    </source>
</evidence>
<dbReference type="PROSITE" id="PS50005">
    <property type="entry name" value="TPR"/>
    <property type="match status" value="1"/>
</dbReference>
<feature type="repeat" description="TPR" evidence="1">
    <location>
        <begin position="54"/>
        <end position="87"/>
    </location>
</feature>
<gene>
    <name evidence="2" type="primary">LOC104917223</name>
</gene>
<reference evidence="2" key="1">
    <citation type="journal article" date="2010" name="PLoS Biol.">
        <title>Multi-platform next-generation sequencing of the domestic turkey (Meleagris gallopavo): genome assembly and analysis.</title>
        <authorList>
            <person name="Dalloul R.A."/>
            <person name="Long J.A."/>
            <person name="Zimin A.V."/>
            <person name="Aslam L."/>
            <person name="Beal K."/>
            <person name="Blomberg L.A."/>
            <person name="Bouffard P."/>
            <person name="Burt D.W."/>
            <person name="Crasta O."/>
            <person name="Crooijmans R.P."/>
            <person name="Cooper K."/>
            <person name="Coulombe R.A."/>
            <person name="De S."/>
            <person name="Delany M.E."/>
            <person name="Dodgson J.B."/>
            <person name="Dong J.J."/>
            <person name="Evans C."/>
            <person name="Frederickson K.M."/>
            <person name="Flicek P."/>
            <person name="Florea L."/>
            <person name="Folkerts O."/>
            <person name="Groenen M.A."/>
            <person name="Harkins T.T."/>
            <person name="Herrero J."/>
            <person name="Hoffmann S."/>
            <person name="Megens H.J."/>
            <person name="Jiang A."/>
            <person name="de Jong P."/>
            <person name="Kaiser P."/>
            <person name="Kim H."/>
            <person name="Kim K.W."/>
            <person name="Kim S."/>
            <person name="Langenberger D."/>
            <person name="Lee M.K."/>
            <person name="Lee T."/>
            <person name="Mane S."/>
            <person name="Marcais G."/>
            <person name="Marz M."/>
            <person name="McElroy A.P."/>
            <person name="Modise T."/>
            <person name="Nefedov M."/>
            <person name="Notredame C."/>
            <person name="Paton I.R."/>
            <person name="Payne W.S."/>
            <person name="Pertea G."/>
            <person name="Prickett D."/>
            <person name="Puiu D."/>
            <person name="Qioa D."/>
            <person name="Raineri E."/>
            <person name="Ruffier M."/>
            <person name="Salzberg S.L."/>
            <person name="Schatz M.C."/>
            <person name="Scheuring C."/>
            <person name="Schmidt C.J."/>
            <person name="Schroeder S."/>
            <person name="Searle S.M."/>
            <person name="Smith E.J."/>
            <person name="Smith J."/>
            <person name="Sonstegard T.S."/>
            <person name="Stadler P.F."/>
            <person name="Tafer H."/>
            <person name="Tu Z.J."/>
            <person name="Van Tassell C.P."/>
            <person name="Vilella A.J."/>
            <person name="Williams K.P."/>
            <person name="Yorke J.A."/>
            <person name="Zhang L."/>
            <person name="Zhang H.B."/>
            <person name="Zhang X."/>
            <person name="Zhang Y."/>
            <person name="Reed K.M."/>
        </authorList>
    </citation>
    <scope>NUCLEOTIDE SEQUENCE [LARGE SCALE GENOMIC DNA]</scope>
</reference>
<dbReference type="InterPro" id="IPR019734">
    <property type="entry name" value="TPR_rpt"/>
</dbReference>
<reference evidence="2" key="2">
    <citation type="submission" date="2025-08" db="UniProtKB">
        <authorList>
            <consortium name="Ensembl"/>
        </authorList>
    </citation>
    <scope>IDENTIFICATION</scope>
</reference>
<name>A0A803Y0I3_MELGA</name>
<dbReference type="InParanoid" id="A0A803Y0I3"/>
<dbReference type="SMART" id="SM00028">
    <property type="entry name" value="TPR"/>
    <property type="match status" value="1"/>
</dbReference>
<reference evidence="2" key="3">
    <citation type="submission" date="2025-09" db="UniProtKB">
        <authorList>
            <consortium name="Ensembl"/>
        </authorList>
    </citation>
    <scope>IDENTIFICATION</scope>
</reference>
<sequence>MYCTSDVCLSCLFSSSIQKSLKGFICAKLYFEIKEYELAKRYVSTYLSVQERDPRAHRFLGQIYEVQDNTEEAVGCYKRSLGLNPIQKDLVLKIAELLCNKDTSDGRAKYWVEKAARLLPRNPAALRLKENLQEYKAEGGWNELFSVTQAELRARPDDVSLNIKLVALYHSHNKLRDAVLHVQEAEKKIPLETSLEWCSCVVKTLEEYLESAQDLESNTKNWRAIKSSHLLAHSSFTKMKFASGDVRQCREALESFDRLLHSVRESVREAGELSHTFLEMKGQLYMHAGTFLLTLAQNNEAQWSDACQLAALCYLKSFNVPTPKLKLTEGDPAGLDKLEMLACDRKSQSGHMLLSLSRGKEDFLRKTVESFANTRGLLTLFESLFGKGASRESSFLGTEEMGNVSTRAPMQAELTKYDIGKPYHFLNSTEAWLYQRSFCNCFLLQQKRWGCNSCSVFLLGMVFTCNLELQEKFNTRDETHQPPFLPLLLCKQYSTEKQRSWWDAVRALMQKKQRKNSSAWKYLKQAFRHLLGWTVFGHECLLQEGFETQKSFLQMGCMFLV</sequence>
<dbReference type="SUPFAM" id="SSF48452">
    <property type="entry name" value="TPR-like"/>
    <property type="match status" value="1"/>
</dbReference>
<dbReference type="Ensembl" id="ENSMGAT00000037389.1">
    <property type="protein sequence ID" value="ENSMGAP00000025280.1"/>
    <property type="gene ID" value="ENSMGAG00000022472.1"/>
</dbReference>
<dbReference type="Gene3D" id="1.25.40.10">
    <property type="entry name" value="Tetratricopeptide repeat domain"/>
    <property type="match status" value="1"/>
</dbReference>
<organism evidence="2 3">
    <name type="scientific">Meleagris gallopavo</name>
    <name type="common">Wild turkey</name>
    <dbReference type="NCBI Taxonomy" id="9103"/>
    <lineage>
        <taxon>Eukaryota</taxon>
        <taxon>Metazoa</taxon>
        <taxon>Chordata</taxon>
        <taxon>Craniata</taxon>
        <taxon>Vertebrata</taxon>
        <taxon>Euteleostomi</taxon>
        <taxon>Archelosauria</taxon>
        <taxon>Archosauria</taxon>
        <taxon>Dinosauria</taxon>
        <taxon>Saurischia</taxon>
        <taxon>Theropoda</taxon>
        <taxon>Coelurosauria</taxon>
        <taxon>Aves</taxon>
        <taxon>Neognathae</taxon>
        <taxon>Galloanserae</taxon>
        <taxon>Galliformes</taxon>
        <taxon>Phasianidae</taxon>
        <taxon>Meleagridinae</taxon>
        <taxon>Meleagris</taxon>
    </lineage>
</organism>
<proteinExistence type="predicted"/>
<dbReference type="Proteomes" id="UP000001645">
    <property type="component" value="Unplaced"/>
</dbReference>
<protein>
    <submittedName>
        <fullName evidence="2">Uncharacterized protein</fullName>
    </submittedName>
</protein>
<keyword evidence="3" id="KW-1185">Reference proteome</keyword>
<dbReference type="GeneTree" id="ENSGT00940000154389"/>
<evidence type="ECO:0000256" key="1">
    <source>
        <dbReference type="PROSITE-ProRule" id="PRU00339"/>
    </source>
</evidence>
<dbReference type="InterPro" id="IPR011990">
    <property type="entry name" value="TPR-like_helical_dom_sf"/>
</dbReference>
<evidence type="ECO:0000313" key="2">
    <source>
        <dbReference type="Ensembl" id="ENSMGAP00000025280.1"/>
    </source>
</evidence>